<feature type="domain" description="CAAX prenyl protease 2/Lysostaphin resistance protein A-like" evidence="3">
    <location>
        <begin position="322"/>
        <end position="422"/>
    </location>
</feature>
<accession>A0A0R2LG67</accession>
<keyword evidence="2" id="KW-1133">Transmembrane helix</keyword>
<comment type="similarity">
    <text evidence="1">Belongs to the UPF0177 family.</text>
</comment>
<feature type="transmembrane region" description="Helical" evidence="2">
    <location>
        <begin position="178"/>
        <end position="199"/>
    </location>
</feature>
<feature type="transmembrane region" description="Helical" evidence="2">
    <location>
        <begin position="95"/>
        <end position="114"/>
    </location>
</feature>
<organism evidence="4 5">
    <name type="scientific">Companilactobacillus kimchiensis</name>
    <dbReference type="NCBI Taxonomy" id="993692"/>
    <lineage>
        <taxon>Bacteria</taxon>
        <taxon>Bacillati</taxon>
        <taxon>Bacillota</taxon>
        <taxon>Bacilli</taxon>
        <taxon>Lactobacillales</taxon>
        <taxon>Lactobacillaceae</taxon>
        <taxon>Companilactobacillus</taxon>
    </lineage>
</organism>
<name>A0A0R2LG67_9LACO</name>
<feature type="transmembrane region" description="Helical" evidence="2">
    <location>
        <begin position="16"/>
        <end position="36"/>
    </location>
</feature>
<dbReference type="Pfam" id="PF02517">
    <property type="entry name" value="Rce1-like"/>
    <property type="match status" value="1"/>
</dbReference>
<dbReference type="EMBL" id="JQCF01000025">
    <property type="protein sequence ID" value="KRN98250.1"/>
    <property type="molecule type" value="Genomic_DNA"/>
</dbReference>
<evidence type="ECO:0000313" key="4">
    <source>
        <dbReference type="EMBL" id="KRN98250.1"/>
    </source>
</evidence>
<evidence type="ECO:0000313" key="5">
    <source>
        <dbReference type="Proteomes" id="UP000051006"/>
    </source>
</evidence>
<dbReference type="STRING" id="993692.IV57_GL001250"/>
<feature type="transmembrane region" description="Helical" evidence="2">
    <location>
        <begin position="387"/>
        <end position="407"/>
    </location>
</feature>
<dbReference type="PATRIC" id="fig|993692.3.peg.1267"/>
<keyword evidence="5" id="KW-1185">Reference proteome</keyword>
<proteinExistence type="inferred from homology"/>
<comment type="caution">
    <text evidence="4">The sequence shown here is derived from an EMBL/GenBank/DDBJ whole genome shotgun (WGS) entry which is preliminary data.</text>
</comment>
<keyword evidence="2" id="KW-0812">Transmembrane</keyword>
<keyword evidence="4" id="KW-0378">Hydrolase</keyword>
<reference evidence="4 5" key="1">
    <citation type="journal article" date="2015" name="Genome Announc.">
        <title>Expanding the biotechnology potential of lactobacilli through comparative genomics of 213 strains and associated genera.</title>
        <authorList>
            <person name="Sun Z."/>
            <person name="Harris H.M."/>
            <person name="McCann A."/>
            <person name="Guo C."/>
            <person name="Argimon S."/>
            <person name="Zhang W."/>
            <person name="Yang X."/>
            <person name="Jeffery I.B."/>
            <person name="Cooney J.C."/>
            <person name="Kagawa T.F."/>
            <person name="Liu W."/>
            <person name="Song Y."/>
            <person name="Salvetti E."/>
            <person name="Wrobel A."/>
            <person name="Rasinkangas P."/>
            <person name="Parkhill J."/>
            <person name="Rea M.C."/>
            <person name="O'Sullivan O."/>
            <person name="Ritari J."/>
            <person name="Douillard F.P."/>
            <person name="Paul Ross R."/>
            <person name="Yang R."/>
            <person name="Briner A.E."/>
            <person name="Felis G.E."/>
            <person name="de Vos W.M."/>
            <person name="Barrangou R."/>
            <person name="Klaenhammer T.R."/>
            <person name="Caufield P.W."/>
            <person name="Cui Y."/>
            <person name="Zhang H."/>
            <person name="O'Toole P.W."/>
        </authorList>
    </citation>
    <scope>NUCLEOTIDE SEQUENCE [LARGE SCALE GENOMIC DNA]</scope>
    <source>
        <strain evidence="4 5">DSM 24716</strain>
    </source>
</reference>
<evidence type="ECO:0000256" key="2">
    <source>
        <dbReference type="SAM" id="Phobius"/>
    </source>
</evidence>
<feature type="transmembrane region" description="Helical" evidence="2">
    <location>
        <begin position="249"/>
        <end position="267"/>
    </location>
</feature>
<dbReference type="GO" id="GO:0006508">
    <property type="term" value="P:proteolysis"/>
    <property type="evidence" value="ECO:0007669"/>
    <property type="project" value="UniProtKB-KW"/>
</dbReference>
<keyword evidence="4" id="KW-0645">Protease</keyword>
<dbReference type="AlphaFoldDB" id="A0A0R2LG67"/>
<dbReference type="InterPro" id="IPR003675">
    <property type="entry name" value="Rce1/LyrA-like_dom"/>
</dbReference>
<feature type="transmembrane region" description="Helical" evidence="2">
    <location>
        <begin position="414"/>
        <end position="432"/>
    </location>
</feature>
<evidence type="ECO:0000256" key="1">
    <source>
        <dbReference type="ARBA" id="ARBA00009067"/>
    </source>
</evidence>
<dbReference type="GO" id="GO:0080120">
    <property type="term" value="P:CAAX-box protein maturation"/>
    <property type="evidence" value="ECO:0007669"/>
    <property type="project" value="UniProtKB-ARBA"/>
</dbReference>
<keyword evidence="2" id="KW-0472">Membrane</keyword>
<gene>
    <name evidence="4" type="ORF">IV57_GL001250</name>
</gene>
<feature type="transmembrane region" description="Helical" evidence="2">
    <location>
        <begin position="358"/>
        <end position="375"/>
    </location>
</feature>
<protein>
    <submittedName>
        <fullName evidence="4">CAAX family membrane-bound protease</fullName>
    </submittedName>
</protein>
<evidence type="ECO:0000259" key="3">
    <source>
        <dbReference type="Pfam" id="PF02517"/>
    </source>
</evidence>
<feature type="transmembrane region" description="Helical" evidence="2">
    <location>
        <begin position="211"/>
        <end position="237"/>
    </location>
</feature>
<feature type="transmembrane region" description="Helical" evidence="2">
    <location>
        <begin position="331"/>
        <end position="351"/>
    </location>
</feature>
<feature type="transmembrane region" description="Helical" evidence="2">
    <location>
        <begin position="444"/>
        <end position="463"/>
    </location>
</feature>
<feature type="transmembrane region" description="Helical" evidence="2">
    <location>
        <begin position="148"/>
        <end position="166"/>
    </location>
</feature>
<sequence length="472" mass="54330">MAKRPGVSQPLTSKPLIFFNTIWYILLYEISTLIILHDELHFFKDKSRIFLNERRFLKNRFSIILKGNNGGVFLLNNLEFSYNNRFPTNNKDKSYFYLFKAQVIFNALIIFIYSATTKNLYLFGPIILNVLALYLKPHPEKIIDRINFIFQLFFQVFIIAESYYYLINVTMRLYNWNLPSSVGLLLVSMVVMYIPYMIVFFGSVQNKVLQLLISLFTFEFIAMGALSLVTYGTILYFNPFIGLMENSGFLGAIAFLVLILVIMRHWDYKFPKMRLSPDANLKVLILLLIVSIWFIMWNAFSGGNNLLTSFFTFNFSNVSFKPQYVLSGFEAGIAEELLFRYAFLTILLVAFKNYKYQIFYAPAISSLCFGLIHLGNVSAGQSLANTINQAIFAFGMGLLMCGIYLYTDLFYLPVIFHILLDTLVFSVSGQLMSGKVTLVDNILTILETLLFVAAAILLLVAVYNRRNKSFNF</sequence>
<dbReference type="GO" id="GO:0004175">
    <property type="term" value="F:endopeptidase activity"/>
    <property type="evidence" value="ECO:0007669"/>
    <property type="project" value="UniProtKB-ARBA"/>
</dbReference>
<feature type="transmembrane region" description="Helical" evidence="2">
    <location>
        <begin position="279"/>
        <end position="300"/>
    </location>
</feature>
<feature type="transmembrane region" description="Helical" evidence="2">
    <location>
        <begin position="120"/>
        <end position="136"/>
    </location>
</feature>
<dbReference type="Proteomes" id="UP000051006">
    <property type="component" value="Unassembled WGS sequence"/>
</dbReference>